<dbReference type="Proteomes" id="UP001231518">
    <property type="component" value="Chromosome 26"/>
</dbReference>
<gene>
    <name evidence="4" type="ORF">PYW07_010724</name>
</gene>
<dbReference type="PANTHER" id="PTHR31649:SF1">
    <property type="entry name" value="FARNESOIC ACID O-METHYL TRANSFERASE DOMAIN-CONTAINING PROTEIN"/>
    <property type="match status" value="1"/>
</dbReference>
<dbReference type="PROSITE" id="PS50026">
    <property type="entry name" value="EGF_3"/>
    <property type="match status" value="2"/>
</dbReference>
<feature type="disulfide bond" evidence="1">
    <location>
        <begin position="372"/>
        <end position="382"/>
    </location>
</feature>
<feature type="signal peptide" evidence="2">
    <location>
        <begin position="1"/>
        <end position="20"/>
    </location>
</feature>
<dbReference type="InterPro" id="IPR006616">
    <property type="entry name" value="DM9_repeat"/>
</dbReference>
<dbReference type="Pfam" id="PF11901">
    <property type="entry name" value="DM9"/>
    <property type="match status" value="1"/>
</dbReference>
<evidence type="ECO:0000313" key="4">
    <source>
        <dbReference type="EMBL" id="KAJ8705947.1"/>
    </source>
</evidence>
<feature type="domain" description="EGF-like" evidence="3">
    <location>
        <begin position="300"/>
        <end position="333"/>
    </location>
</feature>
<dbReference type="Gene3D" id="2.120.10.30">
    <property type="entry name" value="TolB, C-terminal domain"/>
    <property type="match status" value="1"/>
</dbReference>
<accession>A0AAD8DL27</accession>
<proteinExistence type="predicted"/>
<dbReference type="SMART" id="SM00696">
    <property type="entry name" value="DM9"/>
    <property type="match status" value="2"/>
</dbReference>
<keyword evidence="1" id="KW-0245">EGF-like domain</keyword>
<dbReference type="Gene3D" id="2.10.25.10">
    <property type="entry name" value="Laminin"/>
    <property type="match status" value="2"/>
</dbReference>
<comment type="caution">
    <text evidence="4">The sequence shown here is derived from an EMBL/GenBank/DDBJ whole genome shotgun (WGS) entry which is preliminary data.</text>
</comment>
<evidence type="ECO:0000313" key="5">
    <source>
        <dbReference type="Proteomes" id="UP001231518"/>
    </source>
</evidence>
<organism evidence="4 5">
    <name type="scientific">Mythimna separata</name>
    <name type="common">Oriental armyworm</name>
    <name type="synonym">Pseudaletia separata</name>
    <dbReference type="NCBI Taxonomy" id="271217"/>
    <lineage>
        <taxon>Eukaryota</taxon>
        <taxon>Metazoa</taxon>
        <taxon>Ecdysozoa</taxon>
        <taxon>Arthropoda</taxon>
        <taxon>Hexapoda</taxon>
        <taxon>Insecta</taxon>
        <taxon>Pterygota</taxon>
        <taxon>Neoptera</taxon>
        <taxon>Endopterygota</taxon>
        <taxon>Lepidoptera</taxon>
        <taxon>Glossata</taxon>
        <taxon>Ditrysia</taxon>
        <taxon>Noctuoidea</taxon>
        <taxon>Noctuidae</taxon>
        <taxon>Noctuinae</taxon>
        <taxon>Hadenini</taxon>
        <taxon>Mythimna</taxon>
    </lineage>
</organism>
<feature type="disulfide bond" evidence="1">
    <location>
        <begin position="394"/>
        <end position="403"/>
    </location>
</feature>
<dbReference type="PROSITE" id="PS01186">
    <property type="entry name" value="EGF_2"/>
    <property type="match status" value="1"/>
</dbReference>
<protein>
    <recommendedName>
        <fullName evidence="3">EGF-like domain-containing protein</fullName>
    </recommendedName>
</protein>
<dbReference type="PROSITE" id="PS00022">
    <property type="entry name" value="EGF_1"/>
    <property type="match status" value="1"/>
</dbReference>
<evidence type="ECO:0000256" key="2">
    <source>
        <dbReference type="SAM" id="SignalP"/>
    </source>
</evidence>
<dbReference type="SMART" id="SM00181">
    <property type="entry name" value="EGF"/>
    <property type="match status" value="3"/>
</dbReference>
<keyword evidence="1" id="KW-1015">Disulfide bond</keyword>
<dbReference type="SUPFAM" id="SSF57196">
    <property type="entry name" value="EGF/Laminin"/>
    <property type="match status" value="2"/>
</dbReference>
<dbReference type="PANTHER" id="PTHR31649">
    <property type="entry name" value="AGAP009604-PA"/>
    <property type="match status" value="1"/>
</dbReference>
<feature type="disulfide bond" evidence="1">
    <location>
        <begin position="323"/>
        <end position="332"/>
    </location>
</feature>
<comment type="caution">
    <text evidence="1">Lacks conserved residue(s) required for the propagation of feature annotation.</text>
</comment>
<dbReference type="InterPro" id="IPR000742">
    <property type="entry name" value="EGF"/>
</dbReference>
<keyword evidence="5" id="KW-1185">Reference proteome</keyword>
<feature type="domain" description="EGF-like" evidence="3">
    <location>
        <begin position="368"/>
        <end position="404"/>
    </location>
</feature>
<dbReference type="SUPFAM" id="SSF63825">
    <property type="entry name" value="YWTD domain"/>
    <property type="match status" value="1"/>
</dbReference>
<name>A0AAD8DL27_MYTSE</name>
<dbReference type="EMBL" id="JARGEI010000029">
    <property type="protein sequence ID" value="KAJ8705947.1"/>
    <property type="molecule type" value="Genomic_DNA"/>
</dbReference>
<evidence type="ECO:0000259" key="3">
    <source>
        <dbReference type="PROSITE" id="PS50026"/>
    </source>
</evidence>
<evidence type="ECO:0000256" key="1">
    <source>
        <dbReference type="PROSITE-ProRule" id="PRU00076"/>
    </source>
</evidence>
<sequence>MYIMQSVWVLIVLFIGLAHSLTWDIVVARSNKLEFYNEGILVYTATPAAHRINWISYDPVHNRILFADQNNKINSASSFDIATKKTQSLIKKIGNRYLTRFAYDPANELLFGTDKNKLYSFSMRQACNNEVNGNLVIDFEKIVLREVAVDSCRGYIYWIANDIIERARIDGSERETIIEADGMVKQGLTIGTDKIYWIESHDYNNGAFSIESANLNGHYRRTLYSARDLNSTANALTVSNGFISWGNSIENFFWQLPKNSPNGTEPNKILMTTTLPSCGSQDIAAYYKISNCHSTSKDDDDDDVNDTYCVNGKKLSGDGDCYCLPGYIGERCDVSVCHNYCLQGDCSLNADREPNCRCNAGYSGERCEVYACSNYCAHNGVCSLNDNNEPVCQCKEPYWGERCAVRHKGYHWLPMKDGQLPPNAIIGGYDNEELYIARAYVTGSLCPGKYVKSVGKAFIPFGGNEHIKEEDFEILCGYTNANATWFKVDSKYIPENAFIGGRTGGDLEIRGEALYVCKAEVETGKVVTGKGYGRTYLCYLPNKGQEITASSFEVLVVPDNDV</sequence>
<keyword evidence="2" id="KW-0732">Signal</keyword>
<dbReference type="InterPro" id="IPR011042">
    <property type="entry name" value="6-blade_b-propeller_TolB-like"/>
</dbReference>
<feature type="chain" id="PRO_5042255886" description="EGF-like domain-containing protein" evidence="2">
    <location>
        <begin position="21"/>
        <end position="562"/>
    </location>
</feature>
<dbReference type="AlphaFoldDB" id="A0AAD8DL27"/>
<reference evidence="4" key="1">
    <citation type="submission" date="2023-03" db="EMBL/GenBank/DDBJ databases">
        <title>Chromosome-level genomes of two armyworms, Mythimna separata and Mythimna loreyi, provide insights into the biosynthesis and reception of sex pheromones.</title>
        <authorList>
            <person name="Zhao H."/>
        </authorList>
    </citation>
    <scope>NUCLEOTIDE SEQUENCE</scope>
    <source>
        <strain evidence="4">BeijingLab</strain>
        <tissue evidence="4">Pupa</tissue>
    </source>
</reference>